<organism evidence="2 3">
    <name type="scientific">Iningainema tapete BLCC-T55</name>
    <dbReference type="NCBI Taxonomy" id="2748662"/>
    <lineage>
        <taxon>Bacteria</taxon>
        <taxon>Bacillati</taxon>
        <taxon>Cyanobacteriota</taxon>
        <taxon>Cyanophyceae</taxon>
        <taxon>Nostocales</taxon>
        <taxon>Scytonemataceae</taxon>
        <taxon>Iningainema tapete</taxon>
    </lineage>
</organism>
<dbReference type="PANTHER" id="PTHR40274:SF3">
    <property type="entry name" value="VIRGINIAMYCIN B LYASE"/>
    <property type="match status" value="1"/>
</dbReference>
<dbReference type="InterPro" id="IPR048031">
    <property type="entry name" value="ScyD/ScyE-like"/>
</dbReference>
<comment type="caution">
    <text evidence="2">The sequence shown here is derived from an EMBL/GenBank/DDBJ whole genome shotgun (WGS) entry which is preliminary data.</text>
</comment>
<name>A0A8J6XZQ2_9CYAN</name>
<evidence type="ECO:0000256" key="1">
    <source>
        <dbReference type="SAM" id="SignalP"/>
    </source>
</evidence>
<gene>
    <name evidence="2" type="ORF">ICL16_30440</name>
</gene>
<feature type="signal peptide" evidence="1">
    <location>
        <begin position="1"/>
        <end position="25"/>
    </location>
</feature>
<dbReference type="EMBL" id="JACXAE010000091">
    <property type="protein sequence ID" value="MBD2776263.1"/>
    <property type="molecule type" value="Genomic_DNA"/>
</dbReference>
<dbReference type="SUPFAM" id="SSF101898">
    <property type="entry name" value="NHL repeat"/>
    <property type="match status" value="1"/>
</dbReference>
<dbReference type="RefSeq" id="WP_190835336.1">
    <property type="nucleotide sequence ID" value="NZ_CAWPPI010000091.1"/>
</dbReference>
<accession>A0A8J6XZQ2</accession>
<dbReference type="AlphaFoldDB" id="A0A8J6XZQ2"/>
<feature type="chain" id="PRO_5035180597" evidence="1">
    <location>
        <begin position="26"/>
        <end position="435"/>
    </location>
</feature>
<protein>
    <submittedName>
        <fullName evidence="2">ScyD/ScyE family protein</fullName>
    </submittedName>
</protein>
<evidence type="ECO:0000313" key="3">
    <source>
        <dbReference type="Proteomes" id="UP000629098"/>
    </source>
</evidence>
<dbReference type="Proteomes" id="UP000629098">
    <property type="component" value="Unassembled WGS sequence"/>
</dbReference>
<reference evidence="2" key="1">
    <citation type="submission" date="2020-09" db="EMBL/GenBank/DDBJ databases">
        <title>Iningainema tapete sp. nov. (Scytonemataceae, Cyanobacteria) from greenhouses in central Florida (USA) produces two types of nodularin with biosynthetic potential for microcystin-LR and anabaenopeptins.</title>
        <authorList>
            <person name="Berthold D.E."/>
            <person name="Lefler F.W."/>
            <person name="Huang I.-S."/>
            <person name="Abdulla H."/>
            <person name="Zimba P.V."/>
            <person name="Laughinghouse H.D. IV."/>
        </authorList>
    </citation>
    <scope>NUCLEOTIDE SEQUENCE</scope>
    <source>
        <strain evidence="2">BLCCT55</strain>
    </source>
</reference>
<evidence type="ECO:0000313" key="2">
    <source>
        <dbReference type="EMBL" id="MBD2776263.1"/>
    </source>
</evidence>
<keyword evidence="3" id="KW-1185">Reference proteome</keyword>
<dbReference type="InterPro" id="IPR011042">
    <property type="entry name" value="6-blade_b-propeller_TolB-like"/>
</dbReference>
<keyword evidence="1" id="KW-0732">Signal</keyword>
<dbReference type="InterPro" id="IPR051344">
    <property type="entry name" value="Vgb"/>
</dbReference>
<dbReference type="Gene3D" id="2.120.10.30">
    <property type="entry name" value="TolB, C-terminal domain"/>
    <property type="match status" value="2"/>
</dbReference>
<dbReference type="PANTHER" id="PTHR40274">
    <property type="entry name" value="VIRGINIAMYCIN B LYASE"/>
    <property type="match status" value="1"/>
</dbReference>
<proteinExistence type="predicted"/>
<sequence>MKFKSFAFKFLAVCIAIAVPKAALAATLTTVASGLNNPRGIGFGSDGSLYVAESGGGGDGSDGRCIPSPSSQYIPLCAASVGAITKITTDGQKQRVVDNLPSIGLRPAGEQGAGPADIKFDDKGNAYLLIGFAGDPNNRDTVLKEPGMGQLYKVDLNTGSLTTLADFAAYEAKNNVDGTDLTSNPYAFRIQGDTAYVIDAGANTISSVDLNGGGIKNVSAFPLNPLSPNAELPNLDSLGDIVFEPSQQSVPAAIAFAPDGTLTVGEYTAFPYPVAVARLFSVDPNTLQPQVIADGFTEVTGVAYDPDGNLYVLQHMNQQEWKATEQGTGNIIGDISGSIIKVSQDGTRETIWSGNGLEAASELIFGPDGNLYTSNRSRYSDSGAILKLDLKGGTTKVPESTPVISLLALGALCAASQLKRRRQEELWEPASVQTL</sequence>
<dbReference type="NCBIfam" id="NF033206">
    <property type="entry name" value="ScyE_fam"/>
    <property type="match status" value="1"/>
</dbReference>